<feature type="compositionally biased region" description="Basic and acidic residues" evidence="1">
    <location>
        <begin position="50"/>
        <end position="62"/>
    </location>
</feature>
<organism evidence="3 4">
    <name type="scientific">Fimbriimonas ginsengisoli</name>
    <dbReference type="NCBI Taxonomy" id="1005039"/>
    <lineage>
        <taxon>Bacteria</taxon>
        <taxon>Bacillati</taxon>
        <taxon>Armatimonadota</taxon>
        <taxon>Fimbriimonadia</taxon>
        <taxon>Fimbriimonadales</taxon>
        <taxon>Fimbriimonadaceae</taxon>
        <taxon>Fimbriimonas</taxon>
    </lineage>
</organism>
<evidence type="ECO:0000259" key="2">
    <source>
        <dbReference type="Pfam" id="PF12728"/>
    </source>
</evidence>
<dbReference type="EMBL" id="JACOSL010000052">
    <property type="protein sequence ID" value="MBI1757134.1"/>
    <property type="molecule type" value="Genomic_DNA"/>
</dbReference>
<dbReference type="Proteomes" id="UP000727962">
    <property type="component" value="Unassembled WGS sequence"/>
</dbReference>
<name>A0A931LVS8_FIMGI</name>
<dbReference type="Gene3D" id="1.10.1660.10">
    <property type="match status" value="1"/>
</dbReference>
<sequence>MRSHTEDFDPLAYIEKAFLDTRPVAPEVPTEIPQDNLAINTIREYLTQEELRKAPEGLDGRPAKRQRFRKTEMSAPRPRRKPGQKAENTIDPELREVWEAVPRNIVFLCGFFDDSVTANYYGGEFKESRHDLIRRLLDPELSLEEASRLLGVCPATVRRYTNRNWLAHHRTIGGQRRFRLSHIVRFVEEHGRFPEE</sequence>
<gene>
    <name evidence="3" type="ORF">HYR64_08525</name>
</gene>
<comment type="caution">
    <text evidence="3">The sequence shown here is derived from an EMBL/GenBank/DDBJ whole genome shotgun (WGS) entry which is preliminary data.</text>
</comment>
<reference evidence="3" key="1">
    <citation type="submission" date="2020-07" db="EMBL/GenBank/DDBJ databases">
        <title>Huge and variable diversity of episymbiotic CPR bacteria and DPANN archaea in groundwater ecosystems.</title>
        <authorList>
            <person name="He C.Y."/>
            <person name="Keren R."/>
            <person name="Whittaker M."/>
            <person name="Farag I.F."/>
            <person name="Doudna J."/>
            <person name="Cate J.H.D."/>
            <person name="Banfield J.F."/>
        </authorList>
    </citation>
    <scope>NUCLEOTIDE SEQUENCE</scope>
    <source>
        <strain evidence="3">NC_groundwater_17_Pr7_B-0.1um_64_12</strain>
    </source>
</reference>
<dbReference type="InterPro" id="IPR009061">
    <property type="entry name" value="DNA-bd_dom_put_sf"/>
</dbReference>
<feature type="domain" description="Helix-turn-helix" evidence="2">
    <location>
        <begin position="141"/>
        <end position="190"/>
    </location>
</feature>
<protein>
    <submittedName>
        <fullName evidence="3">Helix-turn-helix domain-containing protein</fullName>
    </submittedName>
</protein>
<dbReference type="InterPro" id="IPR041657">
    <property type="entry name" value="HTH_17"/>
</dbReference>
<proteinExistence type="predicted"/>
<dbReference type="SUPFAM" id="SSF46955">
    <property type="entry name" value="Putative DNA-binding domain"/>
    <property type="match status" value="1"/>
</dbReference>
<evidence type="ECO:0000313" key="4">
    <source>
        <dbReference type="Proteomes" id="UP000727962"/>
    </source>
</evidence>
<evidence type="ECO:0000256" key="1">
    <source>
        <dbReference type="SAM" id="MobiDB-lite"/>
    </source>
</evidence>
<dbReference type="AlphaFoldDB" id="A0A931LVS8"/>
<accession>A0A931LVS8</accession>
<evidence type="ECO:0000313" key="3">
    <source>
        <dbReference type="EMBL" id="MBI1757134.1"/>
    </source>
</evidence>
<dbReference type="Pfam" id="PF12728">
    <property type="entry name" value="HTH_17"/>
    <property type="match status" value="1"/>
</dbReference>
<feature type="region of interest" description="Disordered" evidence="1">
    <location>
        <begin position="50"/>
        <end position="89"/>
    </location>
</feature>